<protein>
    <recommendedName>
        <fullName evidence="3">DUF937 domain-containing protein</fullName>
    </recommendedName>
</protein>
<reference evidence="1 2" key="1">
    <citation type="submission" date="2019-02" db="EMBL/GenBank/DDBJ databases">
        <title>Deep-cultivation of Planctomycetes and their phenomic and genomic characterization uncovers novel biology.</title>
        <authorList>
            <person name="Wiegand S."/>
            <person name="Jogler M."/>
            <person name="Boedeker C."/>
            <person name="Pinto D."/>
            <person name="Vollmers J."/>
            <person name="Rivas-Marin E."/>
            <person name="Kohn T."/>
            <person name="Peeters S.H."/>
            <person name="Heuer A."/>
            <person name="Rast P."/>
            <person name="Oberbeckmann S."/>
            <person name="Bunk B."/>
            <person name="Jeske O."/>
            <person name="Meyerdierks A."/>
            <person name="Storesund J.E."/>
            <person name="Kallscheuer N."/>
            <person name="Luecker S."/>
            <person name="Lage O.M."/>
            <person name="Pohl T."/>
            <person name="Merkel B.J."/>
            <person name="Hornburger P."/>
            <person name="Mueller R.-W."/>
            <person name="Bruemmer F."/>
            <person name="Labrenz M."/>
            <person name="Spormann A.M."/>
            <person name="Op Den Camp H."/>
            <person name="Overmann J."/>
            <person name="Amann R."/>
            <person name="Jetten M.S.M."/>
            <person name="Mascher T."/>
            <person name="Medema M.H."/>
            <person name="Devos D.P."/>
            <person name="Kaster A.-K."/>
            <person name="Ovreas L."/>
            <person name="Rohde M."/>
            <person name="Galperin M.Y."/>
            <person name="Jogler C."/>
        </authorList>
    </citation>
    <scope>NUCLEOTIDE SEQUENCE [LARGE SCALE GENOMIC DNA]</scope>
    <source>
        <strain evidence="1 2">Poly51</strain>
    </source>
</reference>
<comment type="caution">
    <text evidence="1">The sequence shown here is derived from an EMBL/GenBank/DDBJ whole genome shotgun (WGS) entry which is preliminary data.</text>
</comment>
<evidence type="ECO:0008006" key="3">
    <source>
        <dbReference type="Google" id="ProtNLM"/>
    </source>
</evidence>
<proteinExistence type="predicted"/>
<dbReference type="RefSeq" id="WP_186775814.1">
    <property type="nucleotide sequence ID" value="NZ_SJPW01000007.1"/>
</dbReference>
<name>A0A5C6EGQ7_9BACT</name>
<evidence type="ECO:0000313" key="2">
    <source>
        <dbReference type="Proteomes" id="UP000318288"/>
    </source>
</evidence>
<keyword evidence="2" id="KW-1185">Reference proteome</keyword>
<evidence type="ECO:0000313" key="1">
    <source>
        <dbReference type="EMBL" id="TWU47625.1"/>
    </source>
</evidence>
<dbReference type="EMBL" id="SJPW01000007">
    <property type="protein sequence ID" value="TWU47625.1"/>
    <property type="molecule type" value="Genomic_DNA"/>
</dbReference>
<accession>A0A5C6EGQ7</accession>
<dbReference type="Pfam" id="PF06078">
    <property type="entry name" value="DUF937"/>
    <property type="match status" value="1"/>
</dbReference>
<sequence>MSINILDLLKGQLGGALIGQLGKQVGLDSNQAKSGMDAILPSILGGLMKKASTPQGADSLNDMLDQDDYSGSLLEKLPGMLGGGSDSGGSSMMTNLGMTVLSSLFGDKVASIAGMLAKVTGIGSDKSTSMMALLAPLVMSFLGAKKRADGLDAGGMASLLMSQKDSVASSLPPGMAGALGLGDLGITDKAPAARPAPAPAQKSGGSGLAWLLPLLILGGLAAWFLMSRGKPDLPAVNDIDLGVDVGDITPDVSLPDVGVPDLTSNLTGMFDQYKATLTDVTDEASAKLAVPKMEEYNGKLGGMAEMFKKLPAAAQSTVGGKAEELLAPIQAILDKLYAIPGVQAILEPVVTSMLDKVKAFVPSA</sequence>
<dbReference type="InterPro" id="IPR009282">
    <property type="entry name" value="DUF937"/>
</dbReference>
<organism evidence="1 2">
    <name type="scientific">Rubripirellula tenax</name>
    <dbReference type="NCBI Taxonomy" id="2528015"/>
    <lineage>
        <taxon>Bacteria</taxon>
        <taxon>Pseudomonadati</taxon>
        <taxon>Planctomycetota</taxon>
        <taxon>Planctomycetia</taxon>
        <taxon>Pirellulales</taxon>
        <taxon>Pirellulaceae</taxon>
        <taxon>Rubripirellula</taxon>
    </lineage>
</organism>
<gene>
    <name evidence="1" type="ORF">Poly51_54260</name>
</gene>
<dbReference type="AlphaFoldDB" id="A0A5C6EGQ7"/>
<dbReference type="Proteomes" id="UP000318288">
    <property type="component" value="Unassembled WGS sequence"/>
</dbReference>